<dbReference type="Proteomes" id="UP001178508">
    <property type="component" value="Chromosome 19"/>
</dbReference>
<name>A0AAV1H1Y4_XYRNO</name>
<organism evidence="1 2">
    <name type="scientific">Xyrichtys novacula</name>
    <name type="common">Pearly razorfish</name>
    <name type="synonym">Hemipteronotus novacula</name>
    <dbReference type="NCBI Taxonomy" id="13765"/>
    <lineage>
        <taxon>Eukaryota</taxon>
        <taxon>Metazoa</taxon>
        <taxon>Chordata</taxon>
        <taxon>Craniata</taxon>
        <taxon>Vertebrata</taxon>
        <taxon>Euteleostomi</taxon>
        <taxon>Actinopterygii</taxon>
        <taxon>Neopterygii</taxon>
        <taxon>Teleostei</taxon>
        <taxon>Neoteleostei</taxon>
        <taxon>Acanthomorphata</taxon>
        <taxon>Eupercaria</taxon>
        <taxon>Labriformes</taxon>
        <taxon>Labridae</taxon>
        <taxon>Xyrichtys</taxon>
    </lineage>
</organism>
<proteinExistence type="predicted"/>
<keyword evidence="2" id="KW-1185">Reference proteome</keyword>
<evidence type="ECO:0000313" key="2">
    <source>
        <dbReference type="Proteomes" id="UP001178508"/>
    </source>
</evidence>
<reference evidence="1" key="1">
    <citation type="submission" date="2023-08" db="EMBL/GenBank/DDBJ databases">
        <authorList>
            <person name="Alioto T."/>
            <person name="Alioto T."/>
            <person name="Gomez Garrido J."/>
        </authorList>
    </citation>
    <scope>NUCLEOTIDE SEQUENCE</scope>
</reference>
<accession>A0AAV1H1Y4</accession>
<protein>
    <submittedName>
        <fullName evidence="1">Uncharacterized protein</fullName>
    </submittedName>
</protein>
<sequence length="124" mass="14390">MFFFFKSVSFQVSSLSSATKIQNRRERDLVQNPFGSQQHTCSCSRKKLECFLCSCAPKITSKMQLFNESYTTSLHFMQTTQRNLLFLVHKNRRIHANSRRTKAVLMRQTGLILDSVTSLLFLCL</sequence>
<evidence type="ECO:0000313" key="1">
    <source>
        <dbReference type="EMBL" id="CAJ1080047.1"/>
    </source>
</evidence>
<dbReference type="AlphaFoldDB" id="A0AAV1H1Y4"/>
<gene>
    <name evidence="1" type="ORF">XNOV1_A043136</name>
</gene>
<dbReference type="EMBL" id="OY660882">
    <property type="protein sequence ID" value="CAJ1080047.1"/>
    <property type="molecule type" value="Genomic_DNA"/>
</dbReference>